<reference evidence="1 2" key="1">
    <citation type="submission" date="2018-06" db="EMBL/GenBank/DDBJ databases">
        <authorList>
            <consortium name="Pathogen Informatics"/>
            <person name="Doyle S."/>
        </authorList>
    </citation>
    <scope>NUCLEOTIDE SEQUENCE [LARGE SCALE GENOMIC DNA]</scope>
    <source>
        <strain evidence="1 2">NCTC11388</strain>
    </source>
</reference>
<dbReference type="EMBL" id="UGYW01000002">
    <property type="protein sequence ID" value="SUJ28280.1"/>
    <property type="molecule type" value="Genomic_DNA"/>
</dbReference>
<accession>A0A380CUE8</accession>
<evidence type="ECO:0000313" key="1">
    <source>
        <dbReference type="EMBL" id="SUJ28280.1"/>
    </source>
</evidence>
<organism evidence="1 2">
    <name type="scientific">Sphingobacterium spiritivorum</name>
    <name type="common">Flavobacterium spiritivorum</name>
    <dbReference type="NCBI Taxonomy" id="258"/>
    <lineage>
        <taxon>Bacteria</taxon>
        <taxon>Pseudomonadati</taxon>
        <taxon>Bacteroidota</taxon>
        <taxon>Sphingobacteriia</taxon>
        <taxon>Sphingobacteriales</taxon>
        <taxon>Sphingobacteriaceae</taxon>
        <taxon>Sphingobacterium</taxon>
    </lineage>
</organism>
<dbReference type="RefSeq" id="WP_115171555.1">
    <property type="nucleotide sequence ID" value="NZ_UGYW01000002.1"/>
</dbReference>
<gene>
    <name evidence="1" type="ORF">NCTC11388_04266</name>
</gene>
<dbReference type="AlphaFoldDB" id="A0A380CUE8"/>
<dbReference type="Proteomes" id="UP000254893">
    <property type="component" value="Unassembled WGS sequence"/>
</dbReference>
<name>A0A380CUE8_SPHSI</name>
<proteinExistence type="predicted"/>
<sequence>MKTFKLKFRNEQVIVPASTQDNTLIHIYDFNRISLLSVTSLNTKSYINSIWFDSIKLNIGERIDLEIVETSDISPPKSVNTIKKIRIKSKLEMFIELENDLKQKGIL</sequence>
<evidence type="ECO:0000313" key="2">
    <source>
        <dbReference type="Proteomes" id="UP000254893"/>
    </source>
</evidence>
<protein>
    <submittedName>
        <fullName evidence="1">Uncharacterized protein</fullName>
    </submittedName>
</protein>